<dbReference type="GO" id="GO:0003700">
    <property type="term" value="F:DNA-binding transcription factor activity"/>
    <property type="evidence" value="ECO:0007669"/>
    <property type="project" value="InterPro"/>
</dbReference>
<keyword evidence="2" id="KW-0238">DNA-binding</keyword>
<dbReference type="PROSITE" id="PS50949">
    <property type="entry name" value="HTH_GNTR"/>
    <property type="match status" value="1"/>
</dbReference>
<dbReference type="AlphaFoldDB" id="A0A518ENL2"/>
<keyword evidence="3" id="KW-0804">Transcription</keyword>
<dbReference type="OrthoDB" id="9808770at2"/>
<dbReference type="InterPro" id="IPR000524">
    <property type="entry name" value="Tscrpt_reg_HTH_GntR"/>
</dbReference>
<dbReference type="PANTHER" id="PTHR38445:SF9">
    <property type="entry name" value="HTH-TYPE TRANSCRIPTIONAL REPRESSOR YTRA"/>
    <property type="match status" value="1"/>
</dbReference>
<dbReference type="EMBL" id="CP036434">
    <property type="protein sequence ID" value="QDV05681.1"/>
    <property type="molecule type" value="Genomic_DNA"/>
</dbReference>
<evidence type="ECO:0000256" key="3">
    <source>
        <dbReference type="ARBA" id="ARBA00023163"/>
    </source>
</evidence>
<evidence type="ECO:0000256" key="2">
    <source>
        <dbReference type="ARBA" id="ARBA00023125"/>
    </source>
</evidence>
<dbReference type="CDD" id="cd07377">
    <property type="entry name" value="WHTH_GntR"/>
    <property type="match status" value="1"/>
</dbReference>
<dbReference type="SMART" id="SM00345">
    <property type="entry name" value="HTH_GNTR"/>
    <property type="match status" value="1"/>
</dbReference>
<dbReference type="RefSeq" id="WP_145195189.1">
    <property type="nucleotide sequence ID" value="NZ_CP036434.1"/>
</dbReference>
<evidence type="ECO:0000259" key="4">
    <source>
        <dbReference type="PROSITE" id="PS50949"/>
    </source>
</evidence>
<dbReference type="InterPro" id="IPR036388">
    <property type="entry name" value="WH-like_DNA-bd_sf"/>
</dbReference>
<dbReference type="InterPro" id="IPR036390">
    <property type="entry name" value="WH_DNA-bd_sf"/>
</dbReference>
<gene>
    <name evidence="5" type="primary">ytrA_1</name>
    <name evidence="5" type="ORF">Poly30_11800</name>
</gene>
<proteinExistence type="predicted"/>
<accession>A0A518ENL2</accession>
<dbReference type="SUPFAM" id="SSF46785">
    <property type="entry name" value="Winged helix' DNA-binding domain"/>
    <property type="match status" value="1"/>
</dbReference>
<reference evidence="5 6" key="1">
    <citation type="submission" date="2019-02" db="EMBL/GenBank/DDBJ databases">
        <title>Deep-cultivation of Planctomycetes and their phenomic and genomic characterization uncovers novel biology.</title>
        <authorList>
            <person name="Wiegand S."/>
            <person name="Jogler M."/>
            <person name="Boedeker C."/>
            <person name="Pinto D."/>
            <person name="Vollmers J."/>
            <person name="Rivas-Marin E."/>
            <person name="Kohn T."/>
            <person name="Peeters S.H."/>
            <person name="Heuer A."/>
            <person name="Rast P."/>
            <person name="Oberbeckmann S."/>
            <person name="Bunk B."/>
            <person name="Jeske O."/>
            <person name="Meyerdierks A."/>
            <person name="Storesund J.E."/>
            <person name="Kallscheuer N."/>
            <person name="Luecker S."/>
            <person name="Lage O.M."/>
            <person name="Pohl T."/>
            <person name="Merkel B.J."/>
            <person name="Hornburger P."/>
            <person name="Mueller R.-W."/>
            <person name="Bruemmer F."/>
            <person name="Labrenz M."/>
            <person name="Spormann A.M."/>
            <person name="Op den Camp H."/>
            <person name="Overmann J."/>
            <person name="Amann R."/>
            <person name="Jetten M.S.M."/>
            <person name="Mascher T."/>
            <person name="Medema M.H."/>
            <person name="Devos D.P."/>
            <person name="Kaster A.-K."/>
            <person name="Ovreas L."/>
            <person name="Rohde M."/>
            <person name="Galperin M.Y."/>
            <person name="Jogler C."/>
        </authorList>
    </citation>
    <scope>NUCLEOTIDE SEQUENCE [LARGE SCALE GENOMIC DNA]</scope>
    <source>
        <strain evidence="5 6">Poly30</strain>
    </source>
</reference>
<evidence type="ECO:0000313" key="5">
    <source>
        <dbReference type="EMBL" id="QDV05681.1"/>
    </source>
</evidence>
<dbReference type="PANTHER" id="PTHR38445">
    <property type="entry name" value="HTH-TYPE TRANSCRIPTIONAL REPRESSOR YTRA"/>
    <property type="match status" value="1"/>
</dbReference>
<dbReference type="Pfam" id="PF00392">
    <property type="entry name" value="GntR"/>
    <property type="match status" value="1"/>
</dbReference>
<protein>
    <submittedName>
        <fullName evidence="5">HTH-type transcriptional repressor YtrA</fullName>
    </submittedName>
</protein>
<organism evidence="5 6">
    <name type="scientific">Saltatorellus ferox</name>
    <dbReference type="NCBI Taxonomy" id="2528018"/>
    <lineage>
        <taxon>Bacteria</taxon>
        <taxon>Pseudomonadati</taxon>
        <taxon>Planctomycetota</taxon>
        <taxon>Planctomycetia</taxon>
        <taxon>Planctomycetia incertae sedis</taxon>
        <taxon>Saltatorellus</taxon>
    </lineage>
</organism>
<dbReference type="Gene3D" id="1.10.10.10">
    <property type="entry name" value="Winged helix-like DNA-binding domain superfamily/Winged helix DNA-binding domain"/>
    <property type="match status" value="1"/>
</dbReference>
<keyword evidence="6" id="KW-1185">Reference proteome</keyword>
<sequence>MPPLQCHLDRHSGVPVYRQIVDQVRFQVAAGTLAVGAELPSTRQIAADHGVNPMTVSKAYSELERLGVIERRPGKPSVVAARTPDAREADERQELERALEPAASAIRQLGVDLEVAIDVLRQLLKDS</sequence>
<keyword evidence="1" id="KW-0805">Transcription regulation</keyword>
<evidence type="ECO:0000256" key="1">
    <source>
        <dbReference type="ARBA" id="ARBA00023015"/>
    </source>
</evidence>
<name>A0A518ENL2_9BACT</name>
<dbReference type="Proteomes" id="UP000320390">
    <property type="component" value="Chromosome"/>
</dbReference>
<evidence type="ECO:0000313" key="6">
    <source>
        <dbReference type="Proteomes" id="UP000320390"/>
    </source>
</evidence>
<dbReference type="GO" id="GO:0003677">
    <property type="term" value="F:DNA binding"/>
    <property type="evidence" value="ECO:0007669"/>
    <property type="project" value="UniProtKB-KW"/>
</dbReference>
<feature type="domain" description="HTH gntR-type" evidence="4">
    <location>
        <begin position="14"/>
        <end position="82"/>
    </location>
</feature>